<dbReference type="Pfam" id="PF08937">
    <property type="entry name" value="ThsB_TIR"/>
    <property type="match status" value="1"/>
</dbReference>
<evidence type="ECO:0000259" key="1">
    <source>
        <dbReference type="Pfam" id="PF08937"/>
    </source>
</evidence>
<dbReference type="InterPro" id="IPR015032">
    <property type="entry name" value="ThsB__TIR-like_domain"/>
</dbReference>
<evidence type="ECO:0000313" key="3">
    <source>
        <dbReference type="Proteomes" id="UP001519342"/>
    </source>
</evidence>
<protein>
    <recommendedName>
        <fullName evidence="1">Thoeris protein ThsB TIR-like domain-containing protein</fullName>
    </recommendedName>
</protein>
<evidence type="ECO:0000313" key="2">
    <source>
        <dbReference type="EMBL" id="MBP1926697.1"/>
    </source>
</evidence>
<comment type="caution">
    <text evidence="2">The sequence shown here is derived from an EMBL/GenBank/DDBJ whole genome shotgun (WGS) entry which is preliminary data.</text>
</comment>
<reference evidence="2 3" key="1">
    <citation type="submission" date="2021-03" db="EMBL/GenBank/DDBJ databases">
        <title>Genomic Encyclopedia of Type Strains, Phase IV (KMG-IV): sequencing the most valuable type-strain genomes for metagenomic binning, comparative biology and taxonomic classification.</title>
        <authorList>
            <person name="Goeker M."/>
        </authorList>
    </citation>
    <scope>NUCLEOTIDE SEQUENCE [LARGE SCALE GENOMIC DNA]</scope>
    <source>
        <strain evidence="2 3">DSM 24004</strain>
    </source>
</reference>
<gene>
    <name evidence="2" type="ORF">J2Z76_002567</name>
</gene>
<dbReference type="EMBL" id="JAGGKS010000008">
    <property type="protein sequence ID" value="MBP1926697.1"/>
    <property type="molecule type" value="Genomic_DNA"/>
</dbReference>
<feature type="domain" description="Thoeris protein ThsB TIR-like" evidence="1">
    <location>
        <begin position="12"/>
        <end position="113"/>
    </location>
</feature>
<name>A0ABS4GGN9_9FIRM</name>
<sequence>MEKVNVMGKKIFISYKYADDQVKNLVQGENSTVRDYVDEFEKKVDSSDDIFKGESDGEDLSDLSDDTIWESLKDRIYDSSITIVFISPGMNETGKKDRDQWIPWEVSYSLKETSRKNKKGDSVTSHSNAMLAVVLPDEDDLYTYYLESKSCCSGGCTTHHTDRLFTIIKKNKFNRTENASKRTCDNDNTIWTGTCSYIEAMKWSNFITDYQKYVDSAVDRQDNIDEYNICKEV</sequence>
<dbReference type="Proteomes" id="UP001519342">
    <property type="component" value="Unassembled WGS sequence"/>
</dbReference>
<accession>A0ABS4GGN9</accession>
<organism evidence="2 3">
    <name type="scientific">Sedimentibacter acidaminivorans</name>
    <dbReference type="NCBI Taxonomy" id="913099"/>
    <lineage>
        <taxon>Bacteria</taxon>
        <taxon>Bacillati</taxon>
        <taxon>Bacillota</taxon>
        <taxon>Tissierellia</taxon>
        <taxon>Sedimentibacter</taxon>
    </lineage>
</organism>
<proteinExistence type="predicted"/>
<keyword evidence="3" id="KW-1185">Reference proteome</keyword>